<feature type="transmembrane region" description="Helical" evidence="8">
    <location>
        <begin position="12"/>
        <end position="34"/>
    </location>
</feature>
<comment type="caution">
    <text evidence="10">The sequence shown here is derived from an EMBL/GenBank/DDBJ whole genome shotgun (WGS) entry which is preliminary data.</text>
</comment>
<protein>
    <recommendedName>
        <fullName evidence="2">diguanylate cyclase</fullName>
        <ecNumber evidence="2">2.7.7.65</ecNumber>
    </recommendedName>
</protein>
<dbReference type="InterPro" id="IPR029787">
    <property type="entry name" value="Nucleotide_cyclase"/>
</dbReference>
<dbReference type="NCBIfam" id="TIGR00254">
    <property type="entry name" value="GGDEF"/>
    <property type="match status" value="1"/>
</dbReference>
<dbReference type="InterPro" id="IPR043128">
    <property type="entry name" value="Rev_trsase/Diguanyl_cyclase"/>
</dbReference>
<sequence>MGKNSLKKKIFGSIVIIASTFLILFGLTISIILYKTDIDSAWAVIRQRNLAMKHFILGYFMPLKNTVQVLSEDPIIKKGSDLTEQEKKYVLGMYKTVKALNPNINYVYSAYKDKTLLINDYTPPPNYDPTIRPWYRKAVESHPDVSDGIPYEEIKDKTWLVSLGKTITDRNNNIVGVIAVDAKLNTILELISKGDPSLKTSYSYVINRHDKLILHHRKDLLNRSLDELITPMPRLYAQEGKFEYSFERVHKIAYYNRLDELGWILITVANKEEILTPIVLRTGLILIGMLMAAMIAGRVISTILTNNLVEPLHKLEKHVKTFAETGTGNNNTEYPNNEIGRIAKAIQNITDKELYKKNQQLKAANAQLEILSVTDPLTGLFNRRKILKDLNIELYRAKRYNSIFSVIIFDIDHFKAINDTFGHTEGDIILKELGDMLKTILRTTDTLARWGGEEFILLCPETGLEDAINIAEKFRRVVETHIFSNGRKITISLGVAGYRDGWQIEDIIRQADNMLYKAKSSGRNRVEHQ</sequence>
<dbReference type="CDD" id="cd12912">
    <property type="entry name" value="PDC2_MCP_like"/>
    <property type="match status" value="1"/>
</dbReference>
<proteinExistence type="predicted"/>
<dbReference type="InterPro" id="IPR050469">
    <property type="entry name" value="Diguanylate_Cyclase"/>
</dbReference>
<dbReference type="Proteomes" id="UP001466331">
    <property type="component" value="Unassembled WGS sequence"/>
</dbReference>
<dbReference type="Pfam" id="PF02743">
    <property type="entry name" value="dCache_1"/>
    <property type="match status" value="1"/>
</dbReference>
<dbReference type="SMART" id="SM00267">
    <property type="entry name" value="GGDEF"/>
    <property type="match status" value="1"/>
</dbReference>
<keyword evidence="5 8" id="KW-1133">Transmembrane helix</keyword>
<evidence type="ECO:0000256" key="6">
    <source>
        <dbReference type="ARBA" id="ARBA00023136"/>
    </source>
</evidence>
<evidence type="ECO:0000256" key="5">
    <source>
        <dbReference type="ARBA" id="ARBA00022989"/>
    </source>
</evidence>
<dbReference type="PANTHER" id="PTHR45138">
    <property type="entry name" value="REGULATORY COMPONENTS OF SENSORY TRANSDUCTION SYSTEM"/>
    <property type="match status" value="1"/>
</dbReference>
<dbReference type="PROSITE" id="PS50887">
    <property type="entry name" value="GGDEF"/>
    <property type="match status" value="1"/>
</dbReference>
<dbReference type="Gene3D" id="3.30.450.20">
    <property type="entry name" value="PAS domain"/>
    <property type="match status" value="2"/>
</dbReference>
<feature type="transmembrane region" description="Helical" evidence="8">
    <location>
        <begin position="278"/>
        <end position="297"/>
    </location>
</feature>
<evidence type="ECO:0000256" key="7">
    <source>
        <dbReference type="ARBA" id="ARBA00034247"/>
    </source>
</evidence>
<dbReference type="InterPro" id="IPR000160">
    <property type="entry name" value="GGDEF_dom"/>
</dbReference>
<comment type="subcellular location">
    <subcellularLocation>
        <location evidence="1">Cell membrane</location>
        <topology evidence="1">Multi-pass membrane protein</topology>
    </subcellularLocation>
</comment>
<evidence type="ECO:0000256" key="4">
    <source>
        <dbReference type="ARBA" id="ARBA00022692"/>
    </source>
</evidence>
<feature type="domain" description="GGDEF" evidence="9">
    <location>
        <begin position="402"/>
        <end position="529"/>
    </location>
</feature>
<evidence type="ECO:0000256" key="2">
    <source>
        <dbReference type="ARBA" id="ARBA00012528"/>
    </source>
</evidence>
<dbReference type="Pfam" id="PF00990">
    <property type="entry name" value="GGDEF"/>
    <property type="match status" value="1"/>
</dbReference>
<organism evidence="10 11">
    <name type="scientific">Rarispira pelagica</name>
    <dbReference type="NCBI Taxonomy" id="3141764"/>
    <lineage>
        <taxon>Bacteria</taxon>
        <taxon>Pseudomonadati</taxon>
        <taxon>Spirochaetota</taxon>
        <taxon>Spirochaetia</taxon>
        <taxon>Winmispirales</taxon>
        <taxon>Winmispiraceae</taxon>
        <taxon>Rarispira</taxon>
    </lineage>
</organism>
<keyword evidence="6 8" id="KW-0472">Membrane</keyword>
<gene>
    <name evidence="10" type="ORF">WKV44_06640</name>
</gene>
<dbReference type="GO" id="GO:0052621">
    <property type="term" value="F:diguanylate cyclase activity"/>
    <property type="evidence" value="ECO:0007669"/>
    <property type="project" value="UniProtKB-EC"/>
</dbReference>
<evidence type="ECO:0000259" key="9">
    <source>
        <dbReference type="PROSITE" id="PS50887"/>
    </source>
</evidence>
<dbReference type="RefSeq" id="WP_420069661.1">
    <property type="nucleotide sequence ID" value="NZ_JBCHKQ010000002.1"/>
</dbReference>
<dbReference type="SUPFAM" id="SSF55073">
    <property type="entry name" value="Nucleotide cyclase"/>
    <property type="match status" value="1"/>
</dbReference>
<accession>A0ABU9UC20</accession>
<dbReference type="EMBL" id="JBCHKQ010000002">
    <property type="protein sequence ID" value="MEM5948215.1"/>
    <property type="molecule type" value="Genomic_DNA"/>
</dbReference>
<dbReference type="PANTHER" id="PTHR45138:SF9">
    <property type="entry name" value="DIGUANYLATE CYCLASE DGCM-RELATED"/>
    <property type="match status" value="1"/>
</dbReference>
<evidence type="ECO:0000313" key="11">
    <source>
        <dbReference type="Proteomes" id="UP001466331"/>
    </source>
</evidence>
<dbReference type="InterPro" id="IPR033479">
    <property type="entry name" value="dCache_1"/>
</dbReference>
<evidence type="ECO:0000256" key="1">
    <source>
        <dbReference type="ARBA" id="ARBA00004651"/>
    </source>
</evidence>
<evidence type="ECO:0000313" key="10">
    <source>
        <dbReference type="EMBL" id="MEM5948215.1"/>
    </source>
</evidence>
<comment type="catalytic activity">
    <reaction evidence="7">
        <text>2 GTP = 3',3'-c-di-GMP + 2 diphosphate</text>
        <dbReference type="Rhea" id="RHEA:24898"/>
        <dbReference type="ChEBI" id="CHEBI:33019"/>
        <dbReference type="ChEBI" id="CHEBI:37565"/>
        <dbReference type="ChEBI" id="CHEBI:58805"/>
        <dbReference type="EC" id="2.7.7.65"/>
    </reaction>
</comment>
<keyword evidence="10" id="KW-0548">Nucleotidyltransferase</keyword>
<evidence type="ECO:0000256" key="8">
    <source>
        <dbReference type="SAM" id="Phobius"/>
    </source>
</evidence>
<dbReference type="EC" id="2.7.7.65" evidence="2"/>
<evidence type="ECO:0000256" key="3">
    <source>
        <dbReference type="ARBA" id="ARBA00022475"/>
    </source>
</evidence>
<keyword evidence="10" id="KW-0808">Transferase</keyword>
<dbReference type="Gene3D" id="3.30.70.270">
    <property type="match status" value="1"/>
</dbReference>
<reference evidence="10 11" key="1">
    <citation type="submission" date="2024-03" db="EMBL/GenBank/DDBJ databases">
        <title>Ignisphaera cupida sp. nov., a hyperthermophilic hydrolytic archaeon from a hot spring of Kamchatka, and proposal of Ignisphaeraceae fam. nov.</title>
        <authorList>
            <person name="Podosokorskaya O.A."/>
            <person name="Elcheninov A.G."/>
            <person name="Maltseva A.I."/>
            <person name="Zayulina K.S."/>
            <person name="Novikov A."/>
            <person name="Merkel A.Y."/>
        </authorList>
    </citation>
    <scope>NUCLEOTIDE SEQUENCE [LARGE SCALE GENOMIC DNA]</scope>
    <source>
        <strain evidence="10 11">38H-sp</strain>
    </source>
</reference>
<keyword evidence="3" id="KW-1003">Cell membrane</keyword>
<name>A0ABU9UC20_9SPIR</name>
<keyword evidence="4 8" id="KW-0812">Transmembrane</keyword>
<keyword evidence="11" id="KW-1185">Reference proteome</keyword>
<dbReference type="CDD" id="cd01949">
    <property type="entry name" value="GGDEF"/>
    <property type="match status" value="1"/>
</dbReference>